<feature type="compositionally biased region" description="Pro residues" evidence="1">
    <location>
        <begin position="157"/>
        <end position="166"/>
    </location>
</feature>
<dbReference type="AlphaFoldDB" id="A0A9Q9ARE1"/>
<accession>A0A9Q9ARE1</accession>
<keyword evidence="4" id="KW-1185">Reference proteome</keyword>
<dbReference type="InterPro" id="IPR010730">
    <property type="entry name" value="HET"/>
</dbReference>
<feature type="region of interest" description="Disordered" evidence="1">
    <location>
        <begin position="145"/>
        <end position="170"/>
    </location>
</feature>
<dbReference type="InterPro" id="IPR052895">
    <property type="entry name" value="HetReg/Transcr_Mod"/>
</dbReference>
<sequence length="478" mass="54656">MPIKRSGRFKPKLSKAPKGLVVLPVKWHPHLQSTLPAMHESAEDEAPNAREPTEFTSSPPVLKQYQITNDDNPPPTPSTPNLNDLKSDLPPVSTQDREILNSITHAIFNPSTDLSTFFSSPSLSDDHIPEAIKLLKWLHQVELQKQADQDQSLPQPESSPPSPPPKTAEEGRDYLSALGKRIRALAEKIDAQKGKVKPRPEVDKDGKLVWDEPLASDEIRLVRILPESTPQNICCILERRPLRSYWNFKNLNYEDYLEGRRPHNTAPVDRDLESRMYHETNSATGDDRDIDNVLSRVHDSAEDRDYYTAVSYCWDAASFCQPITLNDKAFRVTESVASLLQHECRRPSITKVHPWLWIDSICLNQADNQEKSTQVQQMWRIFENAGAVAVWLGAEMRYTAKAFRALSLRDPPLIKPPALYRTYQSLRTFDENWWSSVDDDNEPAAKAEMYINALIADRYFKRRWIIPELLTRGGFARI</sequence>
<feature type="region of interest" description="Disordered" evidence="1">
    <location>
        <begin position="37"/>
        <end position="92"/>
    </location>
</feature>
<dbReference type="PANTHER" id="PTHR24148:SF73">
    <property type="entry name" value="HET DOMAIN PROTEIN (AFU_ORTHOLOGUE AFUA_8G01020)"/>
    <property type="match status" value="1"/>
</dbReference>
<dbReference type="OrthoDB" id="2157530at2759"/>
<organism evidence="3 4">
    <name type="scientific">Septoria linicola</name>
    <dbReference type="NCBI Taxonomy" id="215465"/>
    <lineage>
        <taxon>Eukaryota</taxon>
        <taxon>Fungi</taxon>
        <taxon>Dikarya</taxon>
        <taxon>Ascomycota</taxon>
        <taxon>Pezizomycotina</taxon>
        <taxon>Dothideomycetes</taxon>
        <taxon>Dothideomycetidae</taxon>
        <taxon>Mycosphaerellales</taxon>
        <taxon>Mycosphaerellaceae</taxon>
        <taxon>Septoria</taxon>
    </lineage>
</organism>
<proteinExistence type="predicted"/>
<dbReference type="PANTHER" id="PTHR24148">
    <property type="entry name" value="ANKYRIN REPEAT DOMAIN-CONTAINING PROTEIN 39 HOMOLOG-RELATED"/>
    <property type="match status" value="1"/>
</dbReference>
<evidence type="ECO:0000313" key="3">
    <source>
        <dbReference type="EMBL" id="USW54034.1"/>
    </source>
</evidence>
<name>A0A9Q9ARE1_9PEZI</name>
<evidence type="ECO:0000256" key="1">
    <source>
        <dbReference type="SAM" id="MobiDB-lite"/>
    </source>
</evidence>
<evidence type="ECO:0000313" key="4">
    <source>
        <dbReference type="Proteomes" id="UP001056384"/>
    </source>
</evidence>
<feature type="domain" description="Heterokaryon incompatibility" evidence="2">
    <location>
        <begin position="307"/>
        <end position="468"/>
    </location>
</feature>
<protein>
    <submittedName>
        <fullName evidence="3">Heterokaryon incompatibility</fullName>
    </submittedName>
</protein>
<dbReference type="Pfam" id="PF06985">
    <property type="entry name" value="HET"/>
    <property type="match status" value="1"/>
</dbReference>
<reference evidence="3" key="1">
    <citation type="submission" date="2022-06" db="EMBL/GenBank/DDBJ databases">
        <title>Complete genome sequences of two strains of the flax pathogen Septoria linicola.</title>
        <authorList>
            <person name="Lapalu N."/>
            <person name="Simon A."/>
            <person name="Demenou B."/>
            <person name="Paumier D."/>
            <person name="Guillot M.-P."/>
            <person name="Gout L."/>
            <person name="Valade R."/>
        </authorList>
    </citation>
    <scope>NUCLEOTIDE SEQUENCE</scope>
    <source>
        <strain evidence="3">SE15195</strain>
    </source>
</reference>
<dbReference type="Proteomes" id="UP001056384">
    <property type="component" value="Chromosome 6"/>
</dbReference>
<evidence type="ECO:0000259" key="2">
    <source>
        <dbReference type="Pfam" id="PF06985"/>
    </source>
</evidence>
<dbReference type="EMBL" id="CP099423">
    <property type="protein sequence ID" value="USW54034.1"/>
    <property type="molecule type" value="Genomic_DNA"/>
</dbReference>
<gene>
    <name evidence="3" type="ORF">Slin15195_G073530</name>
</gene>